<dbReference type="InterPro" id="IPR001347">
    <property type="entry name" value="SIS_dom"/>
</dbReference>
<keyword evidence="3" id="KW-1185">Reference proteome</keyword>
<protein>
    <submittedName>
        <fullName evidence="2">SIS domain-containing protein</fullName>
    </submittedName>
</protein>
<reference evidence="2" key="1">
    <citation type="submission" date="2018-05" db="EMBL/GenBank/DDBJ databases">
        <title>Reclassification of Methylarcula marina and Methylarcula terricola as Paracoccus methylarcula sp.nov., comb.nov. and Paracoccus terricola comb.nov.</title>
        <authorList>
            <person name="Shmareva M.N."/>
            <person name="Doronina N.V."/>
            <person name="Vasilenko O.V."/>
            <person name="Tarlachkov S.V."/>
            <person name="Trotsenko Y.A."/>
        </authorList>
    </citation>
    <scope>NUCLEOTIDE SEQUENCE [LARGE SCALE GENOMIC DNA]</scope>
    <source>
        <strain evidence="2">VKM B-2159</strain>
    </source>
</reference>
<dbReference type="Gene3D" id="3.40.50.10490">
    <property type="entry name" value="Glucose-6-phosphate isomerase like protein, domain 1"/>
    <property type="match status" value="2"/>
</dbReference>
<dbReference type="Proteomes" id="UP000238137">
    <property type="component" value="Unassembled WGS sequence"/>
</dbReference>
<dbReference type="SUPFAM" id="SSF53697">
    <property type="entry name" value="SIS domain"/>
    <property type="match status" value="1"/>
</dbReference>
<dbReference type="OrthoDB" id="6622555at2"/>
<organism evidence="2 3">
    <name type="scientific">Paracoccus methylarcula</name>
    <dbReference type="NCBI Taxonomy" id="72022"/>
    <lineage>
        <taxon>Bacteria</taxon>
        <taxon>Pseudomonadati</taxon>
        <taxon>Pseudomonadota</taxon>
        <taxon>Alphaproteobacteria</taxon>
        <taxon>Rhodobacterales</taxon>
        <taxon>Paracoccaceae</taxon>
        <taxon>Paracoccus</taxon>
    </lineage>
</organism>
<dbReference type="Pfam" id="PF01380">
    <property type="entry name" value="SIS"/>
    <property type="match status" value="1"/>
</dbReference>
<evidence type="ECO:0000313" key="2">
    <source>
        <dbReference type="EMBL" id="RNF33893.1"/>
    </source>
</evidence>
<dbReference type="InterPro" id="IPR046348">
    <property type="entry name" value="SIS_dom_sf"/>
</dbReference>
<evidence type="ECO:0000313" key="3">
    <source>
        <dbReference type="Proteomes" id="UP000238137"/>
    </source>
</evidence>
<dbReference type="GO" id="GO:1901135">
    <property type="term" value="P:carbohydrate derivative metabolic process"/>
    <property type="evidence" value="ECO:0007669"/>
    <property type="project" value="InterPro"/>
</dbReference>
<dbReference type="AlphaFoldDB" id="A0A422QVA4"/>
<accession>A0A422QVA4</accession>
<dbReference type="GO" id="GO:0097367">
    <property type="term" value="F:carbohydrate derivative binding"/>
    <property type="evidence" value="ECO:0007669"/>
    <property type="project" value="InterPro"/>
</dbReference>
<gene>
    <name evidence="2" type="ORF">A7A09_013290</name>
</gene>
<feature type="domain" description="SIS" evidence="1">
    <location>
        <begin position="105"/>
        <end position="226"/>
    </location>
</feature>
<dbReference type="RefSeq" id="WP_106691863.1">
    <property type="nucleotide sequence ID" value="NZ_PXNQ02000008.1"/>
</dbReference>
<dbReference type="EMBL" id="PXNQ02000008">
    <property type="protein sequence ID" value="RNF33893.1"/>
    <property type="molecule type" value="Genomic_DNA"/>
</dbReference>
<sequence length="248" mass="26386">MIAISASGRSVEPIEALRQLKPRLSIGICCTADNPMEDHVDSLIATGCSADSSPNTASFVGTVQALGLLGDALSGQQTDFSALSGQLDNALSSVRPHIGKAAHMLLDRTSVDLVGNRCAFGIAGYAALLMREFARIPAHSWATHNFLHGPMEPNNDATAIVLFGEEREITLAQDSADYGIPTVLITQSQAVQERRNLCVLTLPAAGDDLIGAIVQAAVAQLLVVEVAESRGFESCNFRYRQNDTKIHS</sequence>
<evidence type="ECO:0000259" key="1">
    <source>
        <dbReference type="Pfam" id="PF01380"/>
    </source>
</evidence>
<name>A0A422QVA4_9RHOB</name>
<proteinExistence type="predicted"/>
<comment type="caution">
    <text evidence="2">The sequence shown here is derived from an EMBL/GenBank/DDBJ whole genome shotgun (WGS) entry which is preliminary data.</text>
</comment>